<proteinExistence type="inferred from homology"/>
<protein>
    <recommendedName>
        <fullName evidence="4">Smr domain-containing protein</fullName>
    </recommendedName>
</protein>
<dbReference type="PROSITE" id="PS50828">
    <property type="entry name" value="SMR"/>
    <property type="match status" value="1"/>
</dbReference>
<reference evidence="5" key="1">
    <citation type="journal article" date="2019" name="Plant J.">
        <title>Chlorella vulgaris genome assembly and annotation reveals the molecular basis for metabolic acclimation to high light conditions.</title>
        <authorList>
            <person name="Cecchin M."/>
            <person name="Marcolungo L."/>
            <person name="Rossato M."/>
            <person name="Girolomoni L."/>
            <person name="Cosentino E."/>
            <person name="Cuine S."/>
            <person name="Li-Beisson Y."/>
            <person name="Delledonne M."/>
            <person name="Ballottari M."/>
        </authorList>
    </citation>
    <scope>NUCLEOTIDE SEQUENCE</scope>
    <source>
        <strain evidence="5">211/11P</strain>
    </source>
</reference>
<dbReference type="PROSITE" id="PS51375">
    <property type="entry name" value="PPR"/>
    <property type="match status" value="7"/>
</dbReference>
<dbReference type="Gene3D" id="1.25.40.10">
    <property type="entry name" value="Tetratricopeptide repeat domain"/>
    <property type="match status" value="3"/>
</dbReference>
<dbReference type="NCBIfam" id="TIGR00756">
    <property type="entry name" value="PPR"/>
    <property type="match status" value="5"/>
</dbReference>
<feature type="repeat" description="PPR" evidence="3">
    <location>
        <begin position="215"/>
        <end position="249"/>
    </location>
</feature>
<feature type="repeat" description="PPR" evidence="3">
    <location>
        <begin position="355"/>
        <end position="389"/>
    </location>
</feature>
<evidence type="ECO:0000256" key="1">
    <source>
        <dbReference type="ARBA" id="ARBA00007626"/>
    </source>
</evidence>
<dbReference type="Pfam" id="PF17177">
    <property type="entry name" value="PPR_long"/>
    <property type="match status" value="1"/>
</dbReference>
<dbReference type="InterPro" id="IPR036063">
    <property type="entry name" value="Smr_dom_sf"/>
</dbReference>
<dbReference type="SUPFAM" id="SSF160443">
    <property type="entry name" value="SMR domain-like"/>
    <property type="match status" value="1"/>
</dbReference>
<comment type="caution">
    <text evidence="5">The sequence shown here is derived from an EMBL/GenBank/DDBJ whole genome shotgun (WGS) entry which is preliminary data.</text>
</comment>
<dbReference type="InterPro" id="IPR002885">
    <property type="entry name" value="PPR_rpt"/>
</dbReference>
<reference evidence="5" key="2">
    <citation type="submission" date="2020-11" db="EMBL/GenBank/DDBJ databases">
        <authorList>
            <person name="Cecchin M."/>
            <person name="Marcolungo L."/>
            <person name="Rossato M."/>
            <person name="Girolomoni L."/>
            <person name="Cosentino E."/>
            <person name="Cuine S."/>
            <person name="Li-Beisson Y."/>
            <person name="Delledonne M."/>
            <person name="Ballottari M."/>
        </authorList>
    </citation>
    <scope>NUCLEOTIDE SEQUENCE</scope>
    <source>
        <strain evidence="5">211/11P</strain>
        <tissue evidence="5">Whole cell</tissue>
    </source>
</reference>
<feature type="repeat" description="PPR" evidence="3">
    <location>
        <begin position="285"/>
        <end position="319"/>
    </location>
</feature>
<dbReference type="PANTHER" id="PTHR47447">
    <property type="entry name" value="OS03G0856100 PROTEIN"/>
    <property type="match status" value="1"/>
</dbReference>
<dbReference type="InterPro" id="IPR033443">
    <property type="entry name" value="PROP1-like_PPR_dom"/>
</dbReference>
<dbReference type="Pfam" id="PF13812">
    <property type="entry name" value="PPR_3"/>
    <property type="match status" value="1"/>
</dbReference>
<evidence type="ECO:0000256" key="3">
    <source>
        <dbReference type="PROSITE-ProRule" id="PRU00708"/>
    </source>
</evidence>
<dbReference type="PANTHER" id="PTHR47447:SF17">
    <property type="entry name" value="OS12G0638900 PROTEIN"/>
    <property type="match status" value="1"/>
</dbReference>
<dbReference type="Pfam" id="PF13041">
    <property type="entry name" value="PPR_2"/>
    <property type="match status" value="1"/>
</dbReference>
<dbReference type="OrthoDB" id="185373at2759"/>
<feature type="repeat" description="PPR" evidence="3">
    <location>
        <begin position="145"/>
        <end position="179"/>
    </location>
</feature>
<evidence type="ECO:0000256" key="2">
    <source>
        <dbReference type="ARBA" id="ARBA00022737"/>
    </source>
</evidence>
<dbReference type="SMART" id="SM00463">
    <property type="entry name" value="SMR"/>
    <property type="match status" value="1"/>
</dbReference>
<accession>A0A9D4TV92</accession>
<dbReference type="AlphaFoldDB" id="A0A9D4TV92"/>
<feature type="repeat" description="PPR" evidence="3">
    <location>
        <begin position="320"/>
        <end position="354"/>
    </location>
</feature>
<dbReference type="InterPro" id="IPR011990">
    <property type="entry name" value="TPR-like_helical_dom_sf"/>
</dbReference>
<feature type="domain" description="Smr" evidence="4">
    <location>
        <begin position="448"/>
        <end position="533"/>
    </location>
</feature>
<evidence type="ECO:0000313" key="6">
    <source>
        <dbReference type="Proteomes" id="UP001055712"/>
    </source>
</evidence>
<feature type="repeat" description="PPR" evidence="3">
    <location>
        <begin position="180"/>
        <end position="214"/>
    </location>
</feature>
<evidence type="ECO:0000259" key="4">
    <source>
        <dbReference type="PROSITE" id="PS50828"/>
    </source>
</evidence>
<keyword evidence="6" id="KW-1185">Reference proteome</keyword>
<dbReference type="InterPro" id="IPR002625">
    <property type="entry name" value="Smr_dom"/>
</dbReference>
<dbReference type="SUPFAM" id="SSF48452">
    <property type="entry name" value="TPR-like"/>
    <property type="match status" value="1"/>
</dbReference>
<organism evidence="5 6">
    <name type="scientific">Chlorella vulgaris</name>
    <name type="common">Green alga</name>
    <dbReference type="NCBI Taxonomy" id="3077"/>
    <lineage>
        <taxon>Eukaryota</taxon>
        <taxon>Viridiplantae</taxon>
        <taxon>Chlorophyta</taxon>
        <taxon>core chlorophytes</taxon>
        <taxon>Trebouxiophyceae</taxon>
        <taxon>Chlorellales</taxon>
        <taxon>Chlorellaceae</taxon>
        <taxon>Chlorella clade</taxon>
        <taxon>Chlorella</taxon>
    </lineage>
</organism>
<gene>
    <name evidence="5" type="ORF">D9Q98_001826</name>
</gene>
<evidence type="ECO:0000313" key="5">
    <source>
        <dbReference type="EMBL" id="KAI3435768.1"/>
    </source>
</evidence>
<keyword evidence="2" id="KW-0677">Repeat</keyword>
<comment type="similarity">
    <text evidence="1">Belongs to the PPR family. P subfamily.</text>
</comment>
<dbReference type="EMBL" id="SIDB01000002">
    <property type="protein sequence ID" value="KAI3435768.1"/>
    <property type="molecule type" value="Genomic_DNA"/>
</dbReference>
<dbReference type="Proteomes" id="UP001055712">
    <property type="component" value="Unassembled WGS sequence"/>
</dbReference>
<name>A0A9D4TV92_CHLVU</name>
<dbReference type="Gene3D" id="3.30.1370.110">
    <property type="match status" value="1"/>
</dbReference>
<feature type="repeat" description="PPR" evidence="3">
    <location>
        <begin position="250"/>
        <end position="284"/>
    </location>
</feature>
<sequence length="568" mass="62898">MTDADFADRLGIRAAALTGDIEAVVELLRQRRCTQLFHHALEVLPHHQLPHVVRLLCRREGQTAGDDSWPKPSQAMATTLLHRSVLGRQPLELDSMMQQMLDAGLRPHYRVWLAWAKLHADAGRSLGVRNVMRRVQESTAGGKVAPHYYVQLIRAYCTQGRWQEAELLLEEMRAEGVAPSDHVYRALIWCCGRHHRADRAQQVFDGMVSAGVEPSMITWSALLNAYADSKQPYHAVQVLVHMRKQGLTPSVHVYGALTKAFARTGDWRRAVEALELMESAGVAPNEQVFGSIVEAAAVAGKPSVAAEMLKRMTTAGIPPNVIAYTSLVSSYGASGDVEGAKLVLQQMEAAGCPPNGKTYTELMAQLAAKGQYKECEVYFNRMLAAGCPADRISQAILVDSMLHRWTRDRKGQQHLLGLVQAQWDESAAAGSLLAPHTFLNQPQGRLCLDLHGYSAWTAQLAVLATLGTLLQQHSQQKGLQDCIPRLDVIVGRGNRSERRHRSVLRELVLEQLQHLLPVSFARDNDGLLVLEARHLRRLFDSMLASGQSFSLQDMQHCLVDPSSMGAHM</sequence>